<gene>
    <name evidence="2" type="ORF">UFOPK4401_00502</name>
</gene>
<protein>
    <submittedName>
        <fullName evidence="2">Unannotated protein</fullName>
    </submittedName>
</protein>
<dbReference type="EMBL" id="CAFBRB010000037">
    <property type="protein sequence ID" value="CAB5073752.1"/>
    <property type="molecule type" value="Genomic_DNA"/>
</dbReference>
<reference evidence="2" key="1">
    <citation type="submission" date="2020-05" db="EMBL/GenBank/DDBJ databases">
        <authorList>
            <person name="Chiriac C."/>
            <person name="Salcher M."/>
            <person name="Ghai R."/>
            <person name="Kavagutti S V."/>
        </authorList>
    </citation>
    <scope>NUCLEOTIDE SEQUENCE</scope>
</reference>
<proteinExistence type="predicted"/>
<accession>A0A6J7V876</accession>
<organism evidence="2">
    <name type="scientific">freshwater metagenome</name>
    <dbReference type="NCBI Taxonomy" id="449393"/>
    <lineage>
        <taxon>unclassified sequences</taxon>
        <taxon>metagenomes</taxon>
        <taxon>ecological metagenomes</taxon>
    </lineage>
</organism>
<name>A0A6J7V876_9ZZZZ</name>
<evidence type="ECO:0000313" key="2">
    <source>
        <dbReference type="EMBL" id="CAB5073752.1"/>
    </source>
</evidence>
<sequence>MVSMPASVSRVAVTDEVSGVTETDPAKVN</sequence>
<feature type="region of interest" description="Disordered" evidence="1">
    <location>
        <begin position="1"/>
        <end position="29"/>
    </location>
</feature>
<dbReference type="AlphaFoldDB" id="A0A6J7V876"/>
<evidence type="ECO:0000256" key="1">
    <source>
        <dbReference type="SAM" id="MobiDB-lite"/>
    </source>
</evidence>